<reference evidence="2" key="1">
    <citation type="journal article" date="2014" name="Front. Microbiol.">
        <title>High frequency of phylogenetically diverse reductive dehalogenase-homologous genes in deep subseafloor sedimentary metagenomes.</title>
        <authorList>
            <person name="Kawai M."/>
            <person name="Futagami T."/>
            <person name="Toyoda A."/>
            <person name="Takaki Y."/>
            <person name="Nishi S."/>
            <person name="Hori S."/>
            <person name="Arai W."/>
            <person name="Tsubouchi T."/>
            <person name="Morono Y."/>
            <person name="Uchiyama I."/>
            <person name="Ito T."/>
            <person name="Fujiyama A."/>
            <person name="Inagaki F."/>
            <person name="Takami H."/>
        </authorList>
    </citation>
    <scope>NUCLEOTIDE SEQUENCE</scope>
    <source>
        <strain evidence="2">Expedition CK06-06</strain>
    </source>
</reference>
<evidence type="ECO:0000256" key="1">
    <source>
        <dbReference type="SAM" id="Phobius"/>
    </source>
</evidence>
<feature type="non-terminal residue" evidence="2">
    <location>
        <position position="190"/>
    </location>
</feature>
<proteinExistence type="predicted"/>
<name>X1J3B8_9ZZZZ</name>
<organism evidence="2">
    <name type="scientific">marine sediment metagenome</name>
    <dbReference type="NCBI Taxonomy" id="412755"/>
    <lineage>
        <taxon>unclassified sequences</taxon>
        <taxon>metagenomes</taxon>
        <taxon>ecological metagenomes</taxon>
    </lineage>
</organism>
<feature type="transmembrane region" description="Helical" evidence="1">
    <location>
        <begin position="124"/>
        <end position="143"/>
    </location>
</feature>
<dbReference type="EMBL" id="BARU01037633">
    <property type="protein sequence ID" value="GAH89201.1"/>
    <property type="molecule type" value="Genomic_DNA"/>
</dbReference>
<dbReference type="AlphaFoldDB" id="X1J3B8"/>
<keyword evidence="1" id="KW-0812">Transmembrane</keyword>
<keyword evidence="1" id="KW-1133">Transmembrane helix</keyword>
<keyword evidence="1" id="KW-0472">Membrane</keyword>
<sequence>MASYSIKRNLNYMVKTFYRPKSLISGLLNEDLLLYYAIVPLIMFTGFYEVLYILSFISNQPILFQNFLYFITSSLEQYHLIQVIIFPIVHLIDYFIFYFFLLIISKCLKNYNIDSKRIALLGMFSWNTIGILAAIIDLISFFWPWEYWMFIHPICGIIGTLYGMEFIHQQSEINKWKAFFIYLIPFIVFL</sequence>
<comment type="caution">
    <text evidence="2">The sequence shown here is derived from an EMBL/GenBank/DDBJ whole genome shotgun (WGS) entry which is preliminary data.</text>
</comment>
<accession>X1J3B8</accession>
<feature type="transmembrane region" description="Helical" evidence="1">
    <location>
        <begin position="149"/>
        <end position="167"/>
    </location>
</feature>
<feature type="transmembrane region" description="Helical" evidence="1">
    <location>
        <begin position="78"/>
        <end position="104"/>
    </location>
</feature>
<feature type="transmembrane region" description="Helical" evidence="1">
    <location>
        <begin position="33"/>
        <end position="58"/>
    </location>
</feature>
<evidence type="ECO:0000313" key="2">
    <source>
        <dbReference type="EMBL" id="GAH89201.1"/>
    </source>
</evidence>
<gene>
    <name evidence="2" type="ORF">S03H2_58597</name>
</gene>
<protein>
    <submittedName>
        <fullName evidence="2">Uncharacterized protein</fullName>
    </submittedName>
</protein>